<accession>A0A9E7FKS1</accession>
<evidence type="ECO:0000313" key="3">
    <source>
        <dbReference type="Proteomes" id="UP001055439"/>
    </source>
</evidence>
<proteinExistence type="predicted"/>
<dbReference type="Proteomes" id="UP001055439">
    <property type="component" value="Chromosome 4"/>
</dbReference>
<feature type="compositionally biased region" description="Basic and acidic residues" evidence="1">
    <location>
        <begin position="22"/>
        <end position="41"/>
    </location>
</feature>
<keyword evidence="3" id="KW-1185">Reference proteome</keyword>
<organism evidence="2 3">
    <name type="scientific">Musa troglodytarum</name>
    <name type="common">fe'i banana</name>
    <dbReference type="NCBI Taxonomy" id="320322"/>
    <lineage>
        <taxon>Eukaryota</taxon>
        <taxon>Viridiplantae</taxon>
        <taxon>Streptophyta</taxon>
        <taxon>Embryophyta</taxon>
        <taxon>Tracheophyta</taxon>
        <taxon>Spermatophyta</taxon>
        <taxon>Magnoliopsida</taxon>
        <taxon>Liliopsida</taxon>
        <taxon>Zingiberales</taxon>
        <taxon>Musaceae</taxon>
        <taxon>Musa</taxon>
    </lineage>
</organism>
<protein>
    <submittedName>
        <fullName evidence="2">Uncharacterized protein</fullName>
    </submittedName>
</protein>
<evidence type="ECO:0000313" key="2">
    <source>
        <dbReference type="EMBL" id="URD97704.1"/>
    </source>
</evidence>
<gene>
    <name evidence="2" type="ORF">MUK42_28129</name>
</gene>
<feature type="region of interest" description="Disordered" evidence="1">
    <location>
        <begin position="1"/>
        <end position="78"/>
    </location>
</feature>
<dbReference type="AlphaFoldDB" id="A0A9E7FKS1"/>
<evidence type="ECO:0000256" key="1">
    <source>
        <dbReference type="SAM" id="MobiDB-lite"/>
    </source>
</evidence>
<dbReference type="EMBL" id="CP097506">
    <property type="protein sequence ID" value="URD97704.1"/>
    <property type="molecule type" value="Genomic_DNA"/>
</dbReference>
<reference evidence="2" key="1">
    <citation type="submission" date="2022-05" db="EMBL/GenBank/DDBJ databases">
        <title>The Musa troglodytarum L. genome provides insights into the mechanism of non-climacteric behaviour and enrichment of carotenoids.</title>
        <authorList>
            <person name="Wang J."/>
        </authorList>
    </citation>
    <scope>NUCLEOTIDE SEQUENCE</scope>
    <source>
        <tissue evidence="2">Leaf</tissue>
    </source>
</reference>
<name>A0A9E7FKS1_9LILI</name>
<sequence>MESTPQNVYWYAGGKQHPLQRSHRDSIFQQDARRKGYEKKLGCRGRRREMGNSSSHSPGIMLGSAGRDQPLMRRAEQL</sequence>